<evidence type="ECO:0000259" key="2">
    <source>
        <dbReference type="Pfam" id="PF02470"/>
    </source>
</evidence>
<dbReference type="PANTHER" id="PTHR33371:SF4">
    <property type="entry name" value="INTERMEMBRANE PHOSPHOLIPID TRANSPORT SYSTEM BINDING PROTEIN MLAD"/>
    <property type="match status" value="1"/>
</dbReference>
<keyword evidence="1" id="KW-0812">Transmembrane</keyword>
<reference evidence="3 4" key="1">
    <citation type="submission" date="2018-04" db="EMBL/GenBank/DDBJ databases">
        <title>Chitinophaga fuyangensis sp. nov., isolated from soil in a chemical factory.</title>
        <authorList>
            <person name="Chen K."/>
        </authorList>
    </citation>
    <scope>NUCLEOTIDE SEQUENCE [LARGE SCALE GENOMIC DNA]</scope>
    <source>
        <strain evidence="3 4">LY-1</strain>
    </source>
</reference>
<protein>
    <submittedName>
        <fullName evidence="3">MCE family protein</fullName>
    </submittedName>
</protein>
<keyword evidence="4" id="KW-1185">Reference proteome</keyword>
<dbReference type="RefSeq" id="WP_108685725.1">
    <property type="nucleotide sequence ID" value="NZ_QCYK01000001.1"/>
</dbReference>
<dbReference type="EMBL" id="QCYK01000001">
    <property type="protein sequence ID" value="PUZ29086.1"/>
    <property type="molecule type" value="Genomic_DNA"/>
</dbReference>
<evidence type="ECO:0000313" key="4">
    <source>
        <dbReference type="Proteomes" id="UP000244450"/>
    </source>
</evidence>
<evidence type="ECO:0000256" key="1">
    <source>
        <dbReference type="SAM" id="Phobius"/>
    </source>
</evidence>
<gene>
    <name evidence="3" type="ORF">DCC81_06355</name>
</gene>
<feature type="transmembrane region" description="Helical" evidence="1">
    <location>
        <begin position="12"/>
        <end position="31"/>
    </location>
</feature>
<accession>A0A2T7BN43</accession>
<proteinExistence type="predicted"/>
<dbReference type="OrthoDB" id="9771725at2"/>
<dbReference type="PANTHER" id="PTHR33371">
    <property type="entry name" value="INTERMEMBRANE PHOSPHOLIPID TRANSPORT SYSTEM BINDING PROTEIN MLAD-RELATED"/>
    <property type="match status" value="1"/>
</dbReference>
<dbReference type="Pfam" id="PF02470">
    <property type="entry name" value="MlaD"/>
    <property type="match status" value="1"/>
</dbReference>
<keyword evidence="1" id="KW-1133">Transmembrane helix</keyword>
<feature type="domain" description="Mce/MlaD" evidence="2">
    <location>
        <begin position="39"/>
        <end position="114"/>
    </location>
</feature>
<evidence type="ECO:0000313" key="3">
    <source>
        <dbReference type="EMBL" id="PUZ29086.1"/>
    </source>
</evidence>
<organism evidence="3 4">
    <name type="scientific">Chitinophaga parva</name>
    <dbReference type="NCBI Taxonomy" id="2169414"/>
    <lineage>
        <taxon>Bacteria</taxon>
        <taxon>Pseudomonadati</taxon>
        <taxon>Bacteroidota</taxon>
        <taxon>Chitinophagia</taxon>
        <taxon>Chitinophagales</taxon>
        <taxon>Chitinophagaceae</taxon>
        <taxon>Chitinophaga</taxon>
    </lineage>
</organism>
<dbReference type="AlphaFoldDB" id="A0A2T7BN43"/>
<name>A0A2T7BN43_9BACT</name>
<dbReference type="InterPro" id="IPR003399">
    <property type="entry name" value="Mce/MlaD"/>
</dbReference>
<sequence>MNASNKRAVTVGIFIFIGILIMLIAVLTLGGQKKTFVRSVQVSALFKDINGLQAGNNIWYSGVKIGTVKRIEFTGSETVKVLLNVQEDYTQYIHKDCKAKIGSDGLIGNRIVVLFGGTPAAPTLESGDVIGVDNGISTDDIMNTLQVNNKNLVDITGNLKVISSKLAAGEGSIGKLLNDESLYNALEAVSQALRQASANTQQITANLNNYTAQLHKPGTLANDLVSDTVVFAQLRSTVKQLNQVASTANGVVTDLKGASSSVNGALSNDSSAVGVLLHDTAAAANLRQIIYNLQTSTGKLDEDLQAAQHNFLLRGYFKKKAKAEKKAEAAAKQ</sequence>
<keyword evidence="1" id="KW-0472">Membrane</keyword>
<dbReference type="Proteomes" id="UP000244450">
    <property type="component" value="Unassembled WGS sequence"/>
</dbReference>
<dbReference type="InterPro" id="IPR052336">
    <property type="entry name" value="MlaD_Phospholipid_Transporter"/>
</dbReference>
<comment type="caution">
    <text evidence="3">The sequence shown here is derived from an EMBL/GenBank/DDBJ whole genome shotgun (WGS) entry which is preliminary data.</text>
</comment>